<evidence type="ECO:0000313" key="1">
    <source>
        <dbReference type="EMBL" id="OAY69768.1"/>
    </source>
</evidence>
<reference evidence="1 2" key="1">
    <citation type="journal article" date="2016" name="DNA Res.">
        <title>The draft genome of MD-2 pineapple using hybrid error correction of long reads.</title>
        <authorList>
            <person name="Redwan R.M."/>
            <person name="Saidin A."/>
            <person name="Kumar S.V."/>
        </authorList>
    </citation>
    <scope>NUCLEOTIDE SEQUENCE [LARGE SCALE GENOMIC DNA]</scope>
    <source>
        <strain evidence="2">cv. MD2</strain>
        <tissue evidence="1">Leaf</tissue>
    </source>
</reference>
<dbReference type="Proteomes" id="UP000092600">
    <property type="component" value="Unassembled WGS sequence"/>
</dbReference>
<sequence length="197" mass="20784">MAKKLAGCNVSSLIGLPSRSVVSDVVMIADLIAAGDQSGCAPLISAAMPLRWGVDIEVPDIILKVVEVTFVSDGPIWKGHAATTFRPGPMMSGFRMPGLWRLGPREEKKVTTGAGEVPKLVPWKEIVASGLSVELSAACLLDGGAYFDPRATSSIADDHLSRDITTKQGGTIAVRELSTYRVHEGNHFGGKVGGLKC</sequence>
<name>A0A199UYB3_ANACO</name>
<protein>
    <submittedName>
        <fullName evidence="1">Uncharacterized protein</fullName>
    </submittedName>
</protein>
<evidence type="ECO:0000313" key="2">
    <source>
        <dbReference type="Proteomes" id="UP000092600"/>
    </source>
</evidence>
<dbReference type="EMBL" id="LSRQ01004247">
    <property type="protein sequence ID" value="OAY69768.1"/>
    <property type="molecule type" value="Genomic_DNA"/>
</dbReference>
<organism evidence="1 2">
    <name type="scientific">Ananas comosus</name>
    <name type="common">Pineapple</name>
    <name type="synonym">Ananas ananas</name>
    <dbReference type="NCBI Taxonomy" id="4615"/>
    <lineage>
        <taxon>Eukaryota</taxon>
        <taxon>Viridiplantae</taxon>
        <taxon>Streptophyta</taxon>
        <taxon>Embryophyta</taxon>
        <taxon>Tracheophyta</taxon>
        <taxon>Spermatophyta</taxon>
        <taxon>Magnoliopsida</taxon>
        <taxon>Liliopsida</taxon>
        <taxon>Poales</taxon>
        <taxon>Bromeliaceae</taxon>
        <taxon>Bromelioideae</taxon>
        <taxon>Ananas</taxon>
    </lineage>
</organism>
<dbReference type="AlphaFoldDB" id="A0A199UYB3"/>
<proteinExistence type="predicted"/>
<accession>A0A199UYB3</accession>
<gene>
    <name evidence="1" type="ORF">ACMD2_22229</name>
</gene>
<comment type="caution">
    <text evidence="1">The sequence shown here is derived from an EMBL/GenBank/DDBJ whole genome shotgun (WGS) entry which is preliminary data.</text>
</comment>